<dbReference type="OrthoDB" id="6146359at2759"/>
<dbReference type="PANTHER" id="PTHR10199:SF110">
    <property type="entry name" value="TSP C-TERMINAL DOMAIN-CONTAINING PROTEIN"/>
    <property type="match status" value="1"/>
</dbReference>
<reference evidence="3 4" key="1">
    <citation type="submission" date="2020-06" db="EMBL/GenBank/DDBJ databases">
        <authorList>
            <person name="Li R."/>
            <person name="Bekaert M."/>
        </authorList>
    </citation>
    <scope>NUCLEOTIDE SEQUENCE [LARGE SCALE GENOMIC DNA]</scope>
    <source>
        <strain evidence="4">wild</strain>
    </source>
</reference>
<dbReference type="EMBL" id="CACVKT020002654">
    <property type="protein sequence ID" value="CAC5379258.1"/>
    <property type="molecule type" value="Genomic_DNA"/>
</dbReference>
<dbReference type="InterPro" id="IPR028974">
    <property type="entry name" value="TSP_type-3_rpt"/>
</dbReference>
<dbReference type="InterPro" id="IPR003367">
    <property type="entry name" value="Thrombospondin_3-like_rpt"/>
</dbReference>
<keyword evidence="4" id="KW-1185">Reference proteome</keyword>
<gene>
    <name evidence="3" type="ORF">MCOR_15343</name>
</gene>
<accession>A0A6J8B5Q9</accession>
<name>A0A6J8B5Q9_MYTCO</name>
<keyword evidence="1" id="KW-0732">Signal</keyword>
<organism evidence="3 4">
    <name type="scientific">Mytilus coruscus</name>
    <name type="common">Sea mussel</name>
    <dbReference type="NCBI Taxonomy" id="42192"/>
    <lineage>
        <taxon>Eukaryota</taxon>
        <taxon>Metazoa</taxon>
        <taxon>Spiralia</taxon>
        <taxon>Lophotrochozoa</taxon>
        <taxon>Mollusca</taxon>
        <taxon>Bivalvia</taxon>
        <taxon>Autobranchia</taxon>
        <taxon>Pteriomorphia</taxon>
        <taxon>Mytilida</taxon>
        <taxon>Mytiloidea</taxon>
        <taxon>Mytilidae</taxon>
        <taxon>Mytilinae</taxon>
        <taxon>Mytilus</taxon>
    </lineage>
</organism>
<dbReference type="SUPFAM" id="SSF103647">
    <property type="entry name" value="TSP type-3 repeat"/>
    <property type="match status" value="2"/>
</dbReference>
<dbReference type="GO" id="GO:0005509">
    <property type="term" value="F:calcium ion binding"/>
    <property type="evidence" value="ECO:0007669"/>
    <property type="project" value="InterPro"/>
</dbReference>
<evidence type="ECO:0000313" key="3">
    <source>
        <dbReference type="EMBL" id="CAC5379258.1"/>
    </source>
</evidence>
<dbReference type="PANTHER" id="PTHR10199">
    <property type="entry name" value="THROMBOSPONDIN"/>
    <property type="match status" value="1"/>
</dbReference>
<sequence length="166" mass="18490">MVCDLQVTTTLIRDFCDTDIDGDGVLNDEDNCVFISNPSQTDSDGNHRGDVCESDYDQDGTIDTLDNCPNNKFINESDFGTYTGLDLNPELTLQPAPSWMILHGGKEIRQVSVTTKPVASVGNHRGDVCESDYDQDGTIDTLDNCPNNKFINESDFGYLYWFRPKS</sequence>
<dbReference type="AlphaFoldDB" id="A0A6J8B5Q9"/>
<dbReference type="Gene3D" id="4.10.1080.10">
    <property type="entry name" value="TSP type-3 repeat"/>
    <property type="match status" value="2"/>
</dbReference>
<keyword evidence="2" id="KW-0106">Calcium</keyword>
<dbReference type="GO" id="GO:0007155">
    <property type="term" value="P:cell adhesion"/>
    <property type="evidence" value="ECO:0007669"/>
    <property type="project" value="InterPro"/>
</dbReference>
<protein>
    <submittedName>
        <fullName evidence="3">THBS2S</fullName>
    </submittedName>
</protein>
<dbReference type="Pfam" id="PF02412">
    <property type="entry name" value="TSP_3"/>
    <property type="match status" value="3"/>
</dbReference>
<dbReference type="Proteomes" id="UP000507470">
    <property type="component" value="Unassembled WGS sequence"/>
</dbReference>
<evidence type="ECO:0000256" key="1">
    <source>
        <dbReference type="ARBA" id="ARBA00022729"/>
    </source>
</evidence>
<evidence type="ECO:0000256" key="2">
    <source>
        <dbReference type="ARBA" id="ARBA00022837"/>
    </source>
</evidence>
<evidence type="ECO:0000313" key="4">
    <source>
        <dbReference type="Proteomes" id="UP000507470"/>
    </source>
</evidence>
<proteinExistence type="predicted"/>